<comment type="caution">
    <text evidence="3">The sequence shown here is derived from an EMBL/GenBank/DDBJ whole genome shotgun (WGS) entry which is preliminary data.</text>
</comment>
<gene>
    <name evidence="2" type="ORF">DWY88_07890</name>
    <name evidence="3" type="ORF">DWZ50_13750</name>
</gene>
<evidence type="ECO:0000256" key="1">
    <source>
        <dbReference type="PIRSR" id="PIRSR607822-1"/>
    </source>
</evidence>
<dbReference type="InterPro" id="IPR007822">
    <property type="entry name" value="LANC-like"/>
</dbReference>
<proteinExistence type="predicted"/>
<dbReference type="SMART" id="SM01260">
    <property type="entry name" value="LANC_like"/>
    <property type="match status" value="1"/>
</dbReference>
<dbReference type="AlphaFoldDB" id="A0A415S757"/>
<evidence type="ECO:0008006" key="6">
    <source>
        <dbReference type="Google" id="ProtNLM"/>
    </source>
</evidence>
<evidence type="ECO:0000313" key="3">
    <source>
        <dbReference type="EMBL" id="RHM72550.1"/>
    </source>
</evidence>
<dbReference type="Pfam" id="PF05147">
    <property type="entry name" value="LANC_like"/>
    <property type="match status" value="1"/>
</dbReference>
<feature type="binding site" evidence="1">
    <location>
        <position position="334"/>
    </location>
    <ligand>
        <name>Zn(2+)</name>
        <dbReference type="ChEBI" id="CHEBI:29105"/>
    </ligand>
</feature>
<dbReference type="Gene3D" id="1.50.10.20">
    <property type="match status" value="1"/>
</dbReference>
<dbReference type="Proteomes" id="UP000285610">
    <property type="component" value="Unassembled WGS sequence"/>
</dbReference>
<keyword evidence="1" id="KW-0479">Metal-binding</keyword>
<evidence type="ECO:0000313" key="4">
    <source>
        <dbReference type="Proteomes" id="UP000285610"/>
    </source>
</evidence>
<name>A0A415S757_MEDGN</name>
<dbReference type="EMBL" id="QRTJ01000012">
    <property type="protein sequence ID" value="RGQ68036.1"/>
    <property type="molecule type" value="Genomic_DNA"/>
</dbReference>
<dbReference type="PRINTS" id="PR01950">
    <property type="entry name" value="LANCSUPER"/>
</dbReference>
<dbReference type="RefSeq" id="WP_117994381.1">
    <property type="nucleotide sequence ID" value="NZ_BAABXJ010000001.1"/>
</dbReference>
<evidence type="ECO:0000313" key="5">
    <source>
        <dbReference type="Proteomes" id="UP000286137"/>
    </source>
</evidence>
<dbReference type="SUPFAM" id="SSF158745">
    <property type="entry name" value="LanC-like"/>
    <property type="match status" value="1"/>
</dbReference>
<accession>A0A415S757</accession>
<dbReference type="PRINTS" id="PR01955">
    <property type="entry name" value="LANCFRANKIA"/>
</dbReference>
<dbReference type="EMBL" id="QRQE01000037">
    <property type="protein sequence ID" value="RHM72550.1"/>
    <property type="molecule type" value="Genomic_DNA"/>
</dbReference>
<protein>
    <recommendedName>
        <fullName evidence="6">Lanthionine synthetase C-like protein</fullName>
    </recommendedName>
</protein>
<feature type="binding site" evidence="1">
    <location>
        <position position="284"/>
    </location>
    <ligand>
        <name>Zn(2+)</name>
        <dbReference type="ChEBI" id="CHEBI:29105"/>
    </ligand>
</feature>
<keyword evidence="1" id="KW-0862">Zinc</keyword>
<sequence length="428" mass="49836">MKEININKDKVVNKYNLNLEVVNRIFYILENYFLKIEKLDIQNMSLREQLSLLGVIAEIFPILKNQEKYLQKSYEIFGELKKRIYKHEFHGISLYDGIGNWVIFLQILNENSGCYDNLYKSVNEILVNNVEKVLKVIRQKENVSFYDYDTICGLSGISNYLLSKPDENRDILKEIATFFICLGMEIEEKSEKHIKWVKISKNREYEDYLDFSLAHGIAGPLLMLSRFLNCGVSVPNQKDAIDRILNEYEYVARKIGVDVWSGKVKKGNYFDHKIQENNFREGWCYGTASVSMVFLESTPLSNSPYLYDKAYARLCEVANMSIVEMCLSNEILCHGYAGMSAIFRNLYDLYEESLFKRKAYDLVEKIVEGYAFDSKFGFLTEDTVIYNGKVSRKSCDKMDFLEGSAGIIMELSGWIKKETKYEKMLMLK</sequence>
<dbReference type="GO" id="GO:0046872">
    <property type="term" value="F:metal ion binding"/>
    <property type="evidence" value="ECO:0007669"/>
    <property type="project" value="UniProtKB-KW"/>
</dbReference>
<organism evidence="3 4">
    <name type="scientific">Mediterraneibacter gnavus</name>
    <name type="common">Ruminococcus gnavus</name>
    <dbReference type="NCBI Taxonomy" id="33038"/>
    <lineage>
        <taxon>Bacteria</taxon>
        <taxon>Bacillati</taxon>
        <taxon>Bacillota</taxon>
        <taxon>Clostridia</taxon>
        <taxon>Lachnospirales</taxon>
        <taxon>Lachnospiraceae</taxon>
        <taxon>Mediterraneibacter</taxon>
    </lineage>
</organism>
<evidence type="ECO:0000313" key="2">
    <source>
        <dbReference type="EMBL" id="RGQ68036.1"/>
    </source>
</evidence>
<feature type="binding site" evidence="1">
    <location>
        <position position="333"/>
    </location>
    <ligand>
        <name>Zn(2+)</name>
        <dbReference type="ChEBI" id="CHEBI:29105"/>
    </ligand>
</feature>
<dbReference type="Proteomes" id="UP000286137">
    <property type="component" value="Unassembled WGS sequence"/>
</dbReference>
<reference evidence="4 5" key="1">
    <citation type="submission" date="2018-08" db="EMBL/GenBank/DDBJ databases">
        <title>A genome reference for cultivated species of the human gut microbiota.</title>
        <authorList>
            <person name="Zou Y."/>
            <person name="Xue W."/>
            <person name="Luo G."/>
        </authorList>
    </citation>
    <scope>NUCLEOTIDE SEQUENCE [LARGE SCALE GENOMIC DNA]</scope>
    <source>
        <strain evidence="2 5">AF27-4BH</strain>
        <strain evidence="3 4">AF33-12</strain>
    </source>
</reference>
<dbReference type="GO" id="GO:0031179">
    <property type="term" value="P:peptide modification"/>
    <property type="evidence" value="ECO:0007669"/>
    <property type="project" value="InterPro"/>
</dbReference>